<comment type="similarity">
    <text evidence="9">Belongs to the LpxL/LpxM/LpxP family.</text>
</comment>
<dbReference type="Proteomes" id="UP000229757">
    <property type="component" value="Chromosome"/>
</dbReference>
<evidence type="ECO:0000313" key="10">
    <source>
        <dbReference type="EMBL" id="ATX75561.1"/>
    </source>
</evidence>
<organism evidence="10 11">
    <name type="scientific">Reinekea forsetii</name>
    <dbReference type="NCBI Taxonomy" id="1336806"/>
    <lineage>
        <taxon>Bacteria</taxon>
        <taxon>Pseudomonadati</taxon>
        <taxon>Pseudomonadota</taxon>
        <taxon>Gammaproteobacteria</taxon>
        <taxon>Oceanospirillales</taxon>
        <taxon>Saccharospirillaceae</taxon>
        <taxon>Reinekea</taxon>
    </lineage>
</organism>
<dbReference type="GO" id="GO:0036104">
    <property type="term" value="P:Kdo2-lipid A biosynthetic process"/>
    <property type="evidence" value="ECO:0007669"/>
    <property type="project" value="UniProtKB-UniRule"/>
</dbReference>
<accession>A0A2K8KNU7</accession>
<sequence>MRQARNRPIKRKNQKDSRVTEYYRFRDFWAPAFWPTWLGIAGLYLMAWLPVGLRLVISRALAALLYRLVASRRKVAHTNIRLCFPELDAPAQQRLVREVFYANILNFFETAQAWCRPKPRMALQLDGLEHLDQARATGRGVILLGGHFGPLDIAGSLFIEHFEYSLVYRKDDNPLFNYFMTRARERYSTGTIARKDMKGLLRTLKGGGTVWYAPDQDYGPKASVFVPFFGVPTATITMTSKLAQAGNALVLPISAYRRADGRGFVVTIEAPLAIPSGDEVADARTINAWLERRIREHPEQYLWLHKRFKTRPEGEPSVYQ</sequence>
<keyword evidence="5 9" id="KW-0448">Lipopolysaccharide biosynthesis</keyword>
<keyword evidence="7 9" id="KW-0472">Membrane</keyword>
<dbReference type="CDD" id="cd07984">
    <property type="entry name" value="LPLAT_LABLAT-like"/>
    <property type="match status" value="1"/>
</dbReference>
<dbReference type="EC" id="2.3.1.241" evidence="9"/>
<evidence type="ECO:0000256" key="9">
    <source>
        <dbReference type="HAMAP-Rule" id="MF_01942"/>
    </source>
</evidence>
<dbReference type="GO" id="GO:0005886">
    <property type="term" value="C:plasma membrane"/>
    <property type="evidence" value="ECO:0007669"/>
    <property type="project" value="UniProtKB-SubCell"/>
</dbReference>
<evidence type="ECO:0000256" key="8">
    <source>
        <dbReference type="ARBA" id="ARBA00023315"/>
    </source>
</evidence>
<keyword evidence="2 9" id="KW-0997">Cell inner membrane</keyword>
<evidence type="ECO:0000256" key="5">
    <source>
        <dbReference type="ARBA" id="ARBA00022985"/>
    </source>
</evidence>
<dbReference type="PANTHER" id="PTHR30606">
    <property type="entry name" value="LIPID A BIOSYNTHESIS LAUROYL ACYLTRANSFERASE"/>
    <property type="match status" value="1"/>
</dbReference>
<keyword evidence="4 9" id="KW-0812">Transmembrane</keyword>
<dbReference type="PIRSF" id="PIRSF026649">
    <property type="entry name" value="MsbB"/>
    <property type="match status" value="1"/>
</dbReference>
<feature type="transmembrane region" description="Helical" evidence="9">
    <location>
        <begin position="28"/>
        <end position="45"/>
    </location>
</feature>
<dbReference type="HAMAP" id="MF_01942">
    <property type="entry name" value="Lipid_A_LpxL_LpxP"/>
    <property type="match status" value="1"/>
</dbReference>
<keyword evidence="1 9" id="KW-1003">Cell membrane</keyword>
<keyword evidence="3 9" id="KW-0808">Transferase</keyword>
<keyword evidence="11" id="KW-1185">Reference proteome</keyword>
<comment type="catalytic activity">
    <reaction evidence="9">
        <text>an alpha-Kdo-(2-&gt;4)-alpha-Kdo-(2-&gt;6)-lipid IVA + a fatty acyl-[ACP] = an alpha-Kdo-(2-&gt;4)-alpha-Kdo-(2-&gt;6)-(acyl)-lipid IVA + holo-[ACP]</text>
        <dbReference type="Rhea" id="RHEA:69396"/>
        <dbReference type="Rhea" id="RHEA-COMP:9685"/>
        <dbReference type="Rhea" id="RHEA-COMP:14125"/>
        <dbReference type="ChEBI" id="CHEBI:64479"/>
        <dbReference type="ChEBI" id="CHEBI:138651"/>
        <dbReference type="ChEBI" id="CHEBI:176429"/>
        <dbReference type="ChEBI" id="CHEBI:176430"/>
        <dbReference type="EC" id="2.3.1.241"/>
    </reaction>
</comment>
<evidence type="ECO:0000256" key="1">
    <source>
        <dbReference type="ARBA" id="ARBA00022475"/>
    </source>
</evidence>
<dbReference type="UniPathway" id="UPA00030"/>
<comment type="function">
    <text evidence="9">Catalyzes the transfer of an acyl chain from an acyl-[acyl-carrier-protein] (ACP) to a Kdo(2)-lipid IV(A) to form a Kdo(2)-(acyl)-lipid IV(A).</text>
</comment>
<proteinExistence type="inferred from homology"/>
<dbReference type="GO" id="GO:0008913">
    <property type="term" value="F:Kdo2-lipid IVA acyltransferase activity"/>
    <property type="evidence" value="ECO:0007669"/>
    <property type="project" value="UniProtKB-EC"/>
</dbReference>
<dbReference type="EMBL" id="CP011797">
    <property type="protein sequence ID" value="ATX75561.1"/>
    <property type="molecule type" value="Genomic_DNA"/>
</dbReference>
<name>A0A2K8KNU7_9GAMM</name>
<dbReference type="InterPro" id="IPR004960">
    <property type="entry name" value="LipA_acyltrans"/>
</dbReference>
<dbReference type="GO" id="GO:0009245">
    <property type="term" value="P:lipid A biosynthetic process"/>
    <property type="evidence" value="ECO:0007669"/>
    <property type="project" value="InterPro"/>
</dbReference>
<evidence type="ECO:0000256" key="7">
    <source>
        <dbReference type="ARBA" id="ARBA00023136"/>
    </source>
</evidence>
<dbReference type="PANTHER" id="PTHR30606:SF9">
    <property type="entry name" value="LIPID A BIOSYNTHESIS LAUROYLTRANSFERASE"/>
    <property type="match status" value="1"/>
</dbReference>
<gene>
    <name evidence="9" type="primary">lpxL</name>
    <name evidence="10" type="ORF">REIFOR_00385</name>
</gene>
<evidence type="ECO:0000256" key="2">
    <source>
        <dbReference type="ARBA" id="ARBA00022519"/>
    </source>
</evidence>
<dbReference type="InterPro" id="IPR011920">
    <property type="entry name" value="Lipid_A_LpxL_LpxP"/>
</dbReference>
<dbReference type="GO" id="GO:0009103">
    <property type="term" value="P:lipopolysaccharide biosynthetic process"/>
    <property type="evidence" value="ECO:0007669"/>
    <property type="project" value="UniProtKB-UniRule"/>
</dbReference>
<feature type="short sequence motif" description="HXXXXD motif" evidence="9">
    <location>
        <begin position="147"/>
        <end position="152"/>
    </location>
</feature>
<keyword evidence="8 9" id="KW-0012">Acyltransferase</keyword>
<reference evidence="10 11" key="1">
    <citation type="journal article" date="2017" name="Environ. Microbiol.">
        <title>Genomic and physiological analyses of 'Reinekea forsetii' reveal a versatile opportunistic lifestyle during spring algae blooms.</title>
        <authorList>
            <person name="Avci B."/>
            <person name="Hahnke R.L."/>
            <person name="Chafee M."/>
            <person name="Fischer T."/>
            <person name="Gruber-Vodicka H."/>
            <person name="Tegetmeyer H.E."/>
            <person name="Harder J."/>
            <person name="Fuchs B.M."/>
            <person name="Amann R.I."/>
            <person name="Teeling H."/>
        </authorList>
    </citation>
    <scope>NUCLEOTIDE SEQUENCE [LARGE SCALE GENOMIC DNA]</scope>
    <source>
        <strain evidence="10 11">Hel1_31_D35</strain>
    </source>
</reference>
<dbReference type="AlphaFoldDB" id="A0A2K8KNU7"/>
<dbReference type="KEGG" id="rfo:REIFOR_00385"/>
<comment type="pathway">
    <text evidence="9">Bacterial outer membrane biogenesis; lipopolysaccharide biosynthesis.</text>
</comment>
<evidence type="ECO:0000256" key="4">
    <source>
        <dbReference type="ARBA" id="ARBA00022692"/>
    </source>
</evidence>
<dbReference type="OrthoDB" id="9803456at2"/>
<comment type="subcellular location">
    <subcellularLocation>
        <location evidence="9">Cell inner membrane</location>
        <topology evidence="9">Single-pass membrane protein</topology>
    </subcellularLocation>
</comment>
<comment type="pathway">
    <text evidence="9">Glycolipid biosynthesis; KDO(2)-lipid A biosynthesis; KDO(2)-lipid A from CMP-3-deoxy-D-manno-octulosonate and lipid IV(A): step 3/4.</text>
</comment>
<protein>
    <recommendedName>
        <fullName evidence="9">Lipid A biosynthesis acyltransferase</fullName>
        <ecNumber evidence="9">2.3.1.241</ecNumber>
    </recommendedName>
    <alternativeName>
        <fullName evidence="9">Kdo(2)-lipid IV(A) acyltransferase</fullName>
    </alternativeName>
</protein>
<dbReference type="UniPathway" id="UPA00360">
    <property type="reaction ID" value="UER00485"/>
</dbReference>
<dbReference type="Pfam" id="PF03279">
    <property type="entry name" value="Lip_A_acyltrans"/>
    <property type="match status" value="1"/>
</dbReference>
<evidence type="ECO:0000256" key="6">
    <source>
        <dbReference type="ARBA" id="ARBA00022989"/>
    </source>
</evidence>
<evidence type="ECO:0000313" key="11">
    <source>
        <dbReference type="Proteomes" id="UP000229757"/>
    </source>
</evidence>
<evidence type="ECO:0000256" key="3">
    <source>
        <dbReference type="ARBA" id="ARBA00022679"/>
    </source>
</evidence>
<keyword evidence="6 9" id="KW-1133">Transmembrane helix</keyword>